<proteinExistence type="predicted"/>
<organism evidence="1 2">
    <name type="scientific">Acidiphilium acidophilum</name>
    <name type="common">Thiobacillus acidophilus</name>
    <dbReference type="NCBI Taxonomy" id="76588"/>
    <lineage>
        <taxon>Bacteria</taxon>
        <taxon>Pseudomonadati</taxon>
        <taxon>Pseudomonadota</taxon>
        <taxon>Alphaproteobacteria</taxon>
        <taxon>Acetobacterales</taxon>
        <taxon>Acidocellaceae</taxon>
        <taxon>Acidiphilium</taxon>
    </lineage>
</organism>
<comment type="caution">
    <text evidence="1">The sequence shown here is derived from an EMBL/GenBank/DDBJ whole genome shotgun (WGS) entry which is preliminary data.</text>
</comment>
<accession>A0AAW9DLY5</accession>
<dbReference type="RefSeq" id="WP_319613012.1">
    <property type="nucleotide sequence ID" value="NZ_JAWXYB010000018.1"/>
</dbReference>
<reference evidence="1 2" key="1">
    <citation type="submission" date="2023-11" db="EMBL/GenBank/DDBJ databases">
        <title>MicrobeMod: A computational toolkit for identifying prokaryotic methylation and restriction-modification with nanopore sequencing.</title>
        <authorList>
            <person name="Crits-Christoph A."/>
            <person name="Kang S.C."/>
            <person name="Lee H."/>
            <person name="Ostrov N."/>
        </authorList>
    </citation>
    <scope>NUCLEOTIDE SEQUENCE [LARGE SCALE GENOMIC DNA]</scope>
    <source>
        <strain evidence="1 2">DSMZ 700</strain>
    </source>
</reference>
<protein>
    <submittedName>
        <fullName evidence="1">Uncharacterized protein</fullName>
    </submittedName>
</protein>
<evidence type="ECO:0000313" key="2">
    <source>
        <dbReference type="Proteomes" id="UP001279553"/>
    </source>
</evidence>
<gene>
    <name evidence="1" type="ORF">SIL87_04580</name>
</gene>
<sequence>MLRKEGARLVLFPDQMKISAKFFGFSGWKVNENEGVCIIAGVEAFRQRIDLEGYFLRQGTEATQGLLFCRKEAKDFCLFGLWVGVGMGRRPIPLVWHGGAGAGR</sequence>
<dbReference type="Proteomes" id="UP001279553">
    <property type="component" value="Unassembled WGS sequence"/>
</dbReference>
<dbReference type="EMBL" id="JAWXYB010000018">
    <property type="protein sequence ID" value="MDX5930041.1"/>
    <property type="molecule type" value="Genomic_DNA"/>
</dbReference>
<dbReference type="AlphaFoldDB" id="A0AAW9DLY5"/>
<name>A0AAW9DLY5_ACIAO</name>
<evidence type="ECO:0000313" key="1">
    <source>
        <dbReference type="EMBL" id="MDX5930041.1"/>
    </source>
</evidence>
<keyword evidence="2" id="KW-1185">Reference proteome</keyword>